<dbReference type="PANTHER" id="PTHR48079:SF8">
    <property type="entry name" value="NAD(P)-BINDING DOMAIN-CONTAINING PROTEIN"/>
    <property type="match status" value="1"/>
</dbReference>
<organism evidence="1 2">
    <name type="scientific">Tolypocladium ophioglossoides (strain CBS 100239)</name>
    <name type="common">Snaketongue truffleclub</name>
    <name type="synonym">Elaphocordyceps ophioglossoides</name>
    <dbReference type="NCBI Taxonomy" id="1163406"/>
    <lineage>
        <taxon>Eukaryota</taxon>
        <taxon>Fungi</taxon>
        <taxon>Dikarya</taxon>
        <taxon>Ascomycota</taxon>
        <taxon>Pezizomycotina</taxon>
        <taxon>Sordariomycetes</taxon>
        <taxon>Hypocreomycetidae</taxon>
        <taxon>Hypocreales</taxon>
        <taxon>Ophiocordycipitaceae</taxon>
        <taxon>Tolypocladium</taxon>
    </lineage>
</organism>
<dbReference type="Gene3D" id="3.40.50.720">
    <property type="entry name" value="NAD(P)-binding Rossmann-like Domain"/>
    <property type="match status" value="1"/>
</dbReference>
<gene>
    <name evidence="1" type="ORF">TOPH_07136</name>
</gene>
<comment type="caution">
    <text evidence="1">The sequence shown here is derived from an EMBL/GenBank/DDBJ whole genome shotgun (WGS) entry which is preliminary data.</text>
</comment>
<reference evidence="1 2" key="1">
    <citation type="journal article" date="2015" name="BMC Genomics">
        <title>The genome of the truffle-parasite Tolypocladium ophioglossoides and the evolution of antifungal peptaibiotics.</title>
        <authorList>
            <person name="Quandt C.A."/>
            <person name="Bushley K.E."/>
            <person name="Spatafora J.W."/>
        </authorList>
    </citation>
    <scope>NUCLEOTIDE SEQUENCE [LARGE SCALE GENOMIC DNA]</scope>
    <source>
        <strain evidence="1 2">CBS 100239</strain>
    </source>
</reference>
<dbReference type="GO" id="GO:0004029">
    <property type="term" value="F:aldehyde dehydrogenase (NAD+) activity"/>
    <property type="evidence" value="ECO:0007669"/>
    <property type="project" value="TreeGrafter"/>
</dbReference>
<dbReference type="InterPro" id="IPR036291">
    <property type="entry name" value="NAD(P)-bd_dom_sf"/>
</dbReference>
<protein>
    <submittedName>
        <fullName evidence="1">Uncharacterized protein</fullName>
    </submittedName>
</protein>
<sequence length="365" mass="39702">MQRWGGTGGSGFIGGEVLYNIVKSHPEYTVRALFRDLKKAASLTGVFANTQVVEGSLDDDAVLAKEAAEADIIVRMYHHPLGITKYALMLNEDAAATGHLNSVQTIHEALKKRPVDNKPAYWIHVSGAAALSAAETSDKSRIPGSRSDAIWDDLNGVDDIRDMIQKHPARAVDNYILSVAKDTPQVNTAIFFPPITFGTGHGPVNQRSIQIPYLAKATLERKRGLVVGKGANRWGSVHIHDLGKLVLKLVEKAAEPSQSDEQVWNENGLYMLGLEETTFRHLSERVTELAAEKGLIPSATDIDEVLGDEANKLLPHATVIYATNARSEARRGKEILGWKPEHVPGLEEGIVEAVDVEASTSLSLV</sequence>
<dbReference type="EMBL" id="LFRF01000027">
    <property type="protein sequence ID" value="KND88277.1"/>
    <property type="molecule type" value="Genomic_DNA"/>
</dbReference>
<dbReference type="PANTHER" id="PTHR48079">
    <property type="entry name" value="PROTEIN YEEZ"/>
    <property type="match status" value="1"/>
</dbReference>
<proteinExistence type="predicted"/>
<dbReference type="AlphaFoldDB" id="A0A0L0N2G9"/>
<dbReference type="SUPFAM" id="SSF51735">
    <property type="entry name" value="NAD(P)-binding Rossmann-fold domains"/>
    <property type="match status" value="1"/>
</dbReference>
<evidence type="ECO:0000313" key="2">
    <source>
        <dbReference type="Proteomes" id="UP000036947"/>
    </source>
</evidence>
<dbReference type="STRING" id="1163406.A0A0L0N2G9"/>
<name>A0A0L0N2G9_TOLOC</name>
<evidence type="ECO:0000313" key="1">
    <source>
        <dbReference type="EMBL" id="KND88277.1"/>
    </source>
</evidence>
<dbReference type="GO" id="GO:0005737">
    <property type="term" value="C:cytoplasm"/>
    <property type="evidence" value="ECO:0007669"/>
    <property type="project" value="TreeGrafter"/>
</dbReference>
<accession>A0A0L0N2G9</accession>
<dbReference type="OrthoDB" id="2130169at2759"/>
<dbReference type="InterPro" id="IPR051783">
    <property type="entry name" value="NAD(P)-dependent_oxidoreduct"/>
</dbReference>
<keyword evidence="2" id="KW-1185">Reference proteome</keyword>
<dbReference type="Proteomes" id="UP000036947">
    <property type="component" value="Unassembled WGS sequence"/>
</dbReference>